<evidence type="ECO:0000256" key="5">
    <source>
        <dbReference type="ARBA" id="ARBA00022692"/>
    </source>
</evidence>
<keyword evidence="9" id="KW-0408">Iron</keyword>
<accession>A0A2R5GQX3</accession>
<protein>
    <recommendedName>
        <fullName evidence="12">Cytochrome b561 domain-containing protein</fullName>
    </recommendedName>
</protein>
<gene>
    <name evidence="13" type="ORF">FCC1311_083832</name>
</gene>
<dbReference type="PANTHER" id="PTHR15422">
    <property type="entry name" value="OS05G0565100 PROTEIN"/>
    <property type="match status" value="1"/>
</dbReference>
<keyword evidence="3" id="KW-0813">Transport</keyword>
<evidence type="ECO:0000313" key="13">
    <source>
        <dbReference type="EMBL" id="GBG32158.1"/>
    </source>
</evidence>
<evidence type="ECO:0000256" key="2">
    <source>
        <dbReference type="ARBA" id="ARBA00004141"/>
    </source>
</evidence>
<feature type="transmembrane region" description="Helical" evidence="11">
    <location>
        <begin position="28"/>
        <end position="50"/>
    </location>
</feature>
<dbReference type="GO" id="GO:0020037">
    <property type="term" value="F:heme binding"/>
    <property type="evidence" value="ECO:0007669"/>
    <property type="project" value="TreeGrafter"/>
</dbReference>
<proteinExistence type="predicted"/>
<dbReference type="InParanoid" id="A0A2R5GQX3"/>
<feature type="transmembrane region" description="Helical" evidence="11">
    <location>
        <begin position="197"/>
        <end position="216"/>
    </location>
</feature>
<keyword evidence="6" id="KW-0479">Metal-binding</keyword>
<evidence type="ECO:0000313" key="14">
    <source>
        <dbReference type="Proteomes" id="UP000241890"/>
    </source>
</evidence>
<evidence type="ECO:0000259" key="12">
    <source>
        <dbReference type="SMART" id="SM00665"/>
    </source>
</evidence>
<dbReference type="GO" id="GO:0046872">
    <property type="term" value="F:metal ion binding"/>
    <property type="evidence" value="ECO:0007669"/>
    <property type="project" value="UniProtKB-KW"/>
</dbReference>
<keyword evidence="7" id="KW-0249">Electron transport</keyword>
<evidence type="ECO:0000256" key="1">
    <source>
        <dbReference type="ARBA" id="ARBA00001970"/>
    </source>
</evidence>
<name>A0A2R5GQX3_9STRA</name>
<keyword evidence="14" id="KW-1185">Reference proteome</keyword>
<evidence type="ECO:0000256" key="4">
    <source>
        <dbReference type="ARBA" id="ARBA00022617"/>
    </source>
</evidence>
<dbReference type="Gene3D" id="1.20.120.1770">
    <property type="match status" value="1"/>
</dbReference>
<dbReference type="GO" id="GO:0140575">
    <property type="term" value="F:transmembrane monodehydroascorbate reductase activity"/>
    <property type="evidence" value="ECO:0007669"/>
    <property type="project" value="InterPro"/>
</dbReference>
<keyword evidence="10 11" id="KW-0472">Membrane</keyword>
<evidence type="ECO:0000256" key="8">
    <source>
        <dbReference type="ARBA" id="ARBA00022989"/>
    </source>
</evidence>
<evidence type="ECO:0000256" key="10">
    <source>
        <dbReference type="ARBA" id="ARBA00023136"/>
    </source>
</evidence>
<keyword evidence="5 11" id="KW-0812">Transmembrane</keyword>
<dbReference type="Proteomes" id="UP000241890">
    <property type="component" value="Unassembled WGS sequence"/>
</dbReference>
<evidence type="ECO:0000256" key="6">
    <source>
        <dbReference type="ARBA" id="ARBA00022723"/>
    </source>
</evidence>
<dbReference type="InterPro" id="IPR006593">
    <property type="entry name" value="Cyt_b561/ferric_Rdtase_TM"/>
</dbReference>
<feature type="domain" description="Cytochrome b561" evidence="12">
    <location>
        <begin position="29"/>
        <end position="175"/>
    </location>
</feature>
<sequence>MTATTAMPRELAEAAIEADPETMDIVRLVHGALMLESFALLVPLLISYGFRKVRSSYIGASSAVTSTSSLPMQQESLLVNPLESVFFFRHVVIAYVAFASQIAGIILIVLFKSEHLDSTHAKVGVAVMGVVVLQMVLGIFRPNKFTRPAWWIFLHRRLLPMLVFLGGLAAIALGMLEKSKLDGQSTESLSDFGSYEWLVVILASTIGLLYVVASFANNKLRKIPDF</sequence>
<feature type="transmembrane region" description="Helical" evidence="11">
    <location>
        <begin position="123"/>
        <end position="140"/>
    </location>
</feature>
<comment type="subcellular location">
    <subcellularLocation>
        <location evidence="2">Membrane</location>
        <topology evidence="2">Multi-pass membrane protein</topology>
    </subcellularLocation>
</comment>
<organism evidence="13 14">
    <name type="scientific">Hondaea fermentalgiana</name>
    <dbReference type="NCBI Taxonomy" id="2315210"/>
    <lineage>
        <taxon>Eukaryota</taxon>
        <taxon>Sar</taxon>
        <taxon>Stramenopiles</taxon>
        <taxon>Bigyra</taxon>
        <taxon>Labyrinthulomycetes</taxon>
        <taxon>Thraustochytrida</taxon>
        <taxon>Thraustochytriidae</taxon>
        <taxon>Hondaea</taxon>
    </lineage>
</organism>
<keyword evidence="8 11" id="KW-1133">Transmembrane helix</keyword>
<comment type="cofactor">
    <cofactor evidence="1">
        <name>heme b</name>
        <dbReference type="ChEBI" id="CHEBI:60344"/>
    </cofactor>
</comment>
<feature type="transmembrane region" description="Helical" evidence="11">
    <location>
        <begin position="92"/>
        <end position="111"/>
    </location>
</feature>
<evidence type="ECO:0000256" key="3">
    <source>
        <dbReference type="ARBA" id="ARBA00022448"/>
    </source>
</evidence>
<dbReference type="SMART" id="SM00665">
    <property type="entry name" value="B561"/>
    <property type="match status" value="1"/>
</dbReference>
<dbReference type="InterPro" id="IPR045150">
    <property type="entry name" value="CYB561D1/2"/>
</dbReference>
<dbReference type="Pfam" id="PF03188">
    <property type="entry name" value="Cytochrom_B561"/>
    <property type="match status" value="1"/>
</dbReference>
<dbReference type="EMBL" id="BEYU01000115">
    <property type="protein sequence ID" value="GBG32158.1"/>
    <property type="molecule type" value="Genomic_DNA"/>
</dbReference>
<dbReference type="AlphaFoldDB" id="A0A2R5GQX3"/>
<evidence type="ECO:0000256" key="11">
    <source>
        <dbReference type="SAM" id="Phobius"/>
    </source>
</evidence>
<dbReference type="GO" id="GO:0016020">
    <property type="term" value="C:membrane"/>
    <property type="evidence" value="ECO:0007669"/>
    <property type="project" value="UniProtKB-SubCell"/>
</dbReference>
<feature type="transmembrane region" description="Helical" evidence="11">
    <location>
        <begin position="161"/>
        <end position="177"/>
    </location>
</feature>
<evidence type="ECO:0000256" key="9">
    <source>
        <dbReference type="ARBA" id="ARBA00023004"/>
    </source>
</evidence>
<reference evidence="13 14" key="1">
    <citation type="submission" date="2017-12" db="EMBL/GenBank/DDBJ databases">
        <title>Sequencing, de novo assembly and annotation of complete genome of a new Thraustochytrid species, strain FCC1311.</title>
        <authorList>
            <person name="Sedici K."/>
            <person name="Godart F."/>
            <person name="Aiese Cigliano R."/>
            <person name="Sanseverino W."/>
            <person name="Barakat M."/>
            <person name="Ortet P."/>
            <person name="Marechal E."/>
            <person name="Cagnac O."/>
            <person name="Amato A."/>
        </authorList>
    </citation>
    <scope>NUCLEOTIDE SEQUENCE [LARGE SCALE GENOMIC DNA]</scope>
</reference>
<comment type="caution">
    <text evidence="13">The sequence shown here is derived from an EMBL/GenBank/DDBJ whole genome shotgun (WGS) entry which is preliminary data.</text>
</comment>
<dbReference type="PANTHER" id="PTHR15422:SF24">
    <property type="entry name" value="DOMON RELATED DOMAIN-CONTAINING PROTEIN"/>
    <property type="match status" value="1"/>
</dbReference>
<evidence type="ECO:0000256" key="7">
    <source>
        <dbReference type="ARBA" id="ARBA00022982"/>
    </source>
</evidence>
<keyword evidence="4" id="KW-0349">Heme</keyword>